<evidence type="ECO:0000256" key="1">
    <source>
        <dbReference type="SAM" id="SignalP"/>
    </source>
</evidence>
<dbReference type="Proteomes" id="UP000469159">
    <property type="component" value="Unassembled WGS sequence"/>
</dbReference>
<organism evidence="2 3">
    <name type="scientific">Croceibacterium soli</name>
    <dbReference type="NCBI Taxonomy" id="1739690"/>
    <lineage>
        <taxon>Bacteria</taxon>
        <taxon>Pseudomonadati</taxon>
        <taxon>Pseudomonadota</taxon>
        <taxon>Alphaproteobacteria</taxon>
        <taxon>Sphingomonadales</taxon>
        <taxon>Erythrobacteraceae</taxon>
        <taxon>Croceibacterium</taxon>
    </lineage>
</organism>
<dbReference type="AlphaFoldDB" id="A0A6I4UVU5"/>
<dbReference type="OrthoDB" id="7449537at2"/>
<evidence type="ECO:0000313" key="3">
    <source>
        <dbReference type="Proteomes" id="UP000469159"/>
    </source>
</evidence>
<feature type="chain" id="PRO_5026033270" description="TonB-dependent receptor" evidence="1">
    <location>
        <begin position="21"/>
        <end position="153"/>
    </location>
</feature>
<sequence>MIRTAWLGFALLGFSVPAAAQDAVADAARDVSDWSDWLAEDSPPIQPTAEAADVADLFATPPTTDAATAAPGALSTTDLKEQRGRYTIVVGEQTLTAITAGGELNGGYTAGSVAISDQAFSNFHGLGNVLVNTGAFSTLQGGVNLVINVDGGL</sequence>
<evidence type="ECO:0000313" key="2">
    <source>
        <dbReference type="EMBL" id="MXP41909.1"/>
    </source>
</evidence>
<dbReference type="EMBL" id="WTYK01000005">
    <property type="protein sequence ID" value="MXP41909.1"/>
    <property type="molecule type" value="Genomic_DNA"/>
</dbReference>
<proteinExistence type="predicted"/>
<gene>
    <name evidence="2" type="ORF">GRI75_09680</name>
</gene>
<name>A0A6I4UVU5_9SPHN</name>
<dbReference type="RefSeq" id="WP_160746773.1">
    <property type="nucleotide sequence ID" value="NZ_WTYK01000005.1"/>
</dbReference>
<evidence type="ECO:0008006" key="4">
    <source>
        <dbReference type="Google" id="ProtNLM"/>
    </source>
</evidence>
<protein>
    <recommendedName>
        <fullName evidence="4">TonB-dependent receptor</fullName>
    </recommendedName>
</protein>
<reference evidence="2 3" key="1">
    <citation type="submission" date="2019-12" db="EMBL/GenBank/DDBJ databases">
        <title>Genomic-based taxomic classification of the family Erythrobacteraceae.</title>
        <authorList>
            <person name="Xu L."/>
        </authorList>
    </citation>
    <scope>NUCLEOTIDE SEQUENCE [LARGE SCALE GENOMIC DNA]</scope>
    <source>
        <strain evidence="2 3">MCCC 1K02066</strain>
    </source>
</reference>
<feature type="signal peptide" evidence="1">
    <location>
        <begin position="1"/>
        <end position="20"/>
    </location>
</feature>
<comment type="caution">
    <text evidence="2">The sequence shown here is derived from an EMBL/GenBank/DDBJ whole genome shotgun (WGS) entry which is preliminary data.</text>
</comment>
<keyword evidence="3" id="KW-1185">Reference proteome</keyword>
<accession>A0A6I4UVU5</accession>
<keyword evidence="1" id="KW-0732">Signal</keyword>